<comment type="function">
    <text evidence="1">Essential component of the TIM23 complex, a complex that mediates the translocation of transit peptide-containing proteins across the mitochondrial inner membrane.</text>
</comment>
<keyword evidence="1" id="KW-0496">Mitochondrion</keyword>
<dbReference type="GO" id="GO:0016787">
    <property type="term" value="F:hydrolase activity"/>
    <property type="evidence" value="ECO:0007669"/>
    <property type="project" value="UniProtKB-KW"/>
</dbReference>
<evidence type="ECO:0000313" key="3">
    <source>
        <dbReference type="EMBL" id="AQK94393.1"/>
    </source>
</evidence>
<comment type="subcellular location">
    <subcellularLocation>
        <location evidence="1">Mitochondrion inner membrane</location>
        <topology evidence="1">Single-pass membrane protein</topology>
    </subcellularLocation>
</comment>
<accession>A0A1D6FS56</accession>
<keyword evidence="3" id="KW-0378">Hydrolase</keyword>
<dbReference type="ExpressionAtlas" id="A0A1D6FS56">
    <property type="expression patterns" value="baseline and differential"/>
</dbReference>
<dbReference type="InterPro" id="IPR036412">
    <property type="entry name" value="HAD-like_sf"/>
</dbReference>
<keyword evidence="1" id="KW-0809">Transit peptide</keyword>
<dbReference type="PaxDb" id="4577-AC198229.4_FGP002"/>
<protein>
    <recommendedName>
        <fullName evidence="1">Mitochondrial import inner membrane translocase subunit TIM50</fullName>
    </recommendedName>
</protein>
<dbReference type="InterPro" id="IPR050365">
    <property type="entry name" value="TIM50"/>
</dbReference>
<dbReference type="SUPFAM" id="SSF56784">
    <property type="entry name" value="HAD-like"/>
    <property type="match status" value="1"/>
</dbReference>
<evidence type="ECO:0000259" key="2">
    <source>
        <dbReference type="SMART" id="SM00577"/>
    </source>
</evidence>
<reference evidence="3" key="1">
    <citation type="submission" date="2015-12" db="EMBL/GenBank/DDBJ databases">
        <title>Update maize B73 reference genome by single molecule sequencing technologies.</title>
        <authorList>
            <consortium name="Maize Genome Sequencing Project"/>
            <person name="Ware D."/>
        </authorList>
    </citation>
    <scope>NUCLEOTIDE SEQUENCE</scope>
    <source>
        <tissue evidence="3">Seedling</tissue>
    </source>
</reference>
<dbReference type="InterPro" id="IPR023214">
    <property type="entry name" value="HAD_sf"/>
</dbReference>
<organism evidence="3">
    <name type="scientific">Zea mays</name>
    <name type="common">Maize</name>
    <dbReference type="NCBI Taxonomy" id="4577"/>
    <lineage>
        <taxon>Eukaryota</taxon>
        <taxon>Viridiplantae</taxon>
        <taxon>Streptophyta</taxon>
        <taxon>Embryophyta</taxon>
        <taxon>Tracheophyta</taxon>
        <taxon>Spermatophyta</taxon>
        <taxon>Magnoliopsida</taxon>
        <taxon>Liliopsida</taxon>
        <taxon>Poales</taxon>
        <taxon>Poaceae</taxon>
        <taxon>PACMAD clade</taxon>
        <taxon>Panicoideae</taxon>
        <taxon>Andropogonodae</taxon>
        <taxon>Andropogoneae</taxon>
        <taxon>Tripsacinae</taxon>
        <taxon>Zea</taxon>
    </lineage>
</organism>
<proteinExistence type="inferred from homology"/>
<dbReference type="PANTHER" id="PTHR12210">
    <property type="entry name" value="DULLARD PROTEIN PHOSPHATASE"/>
    <property type="match status" value="1"/>
</dbReference>
<name>A0A1D6FS56_MAIZE</name>
<keyword evidence="1" id="KW-0811">Translocation</keyword>
<comment type="subunit">
    <text evidence="1">Component of the TIM23 complex.</text>
</comment>
<feature type="domain" description="FCP1 homology" evidence="2">
    <location>
        <begin position="85"/>
        <end position="213"/>
    </location>
</feature>
<dbReference type="InterPro" id="IPR004274">
    <property type="entry name" value="FCP1_dom"/>
</dbReference>
<evidence type="ECO:0000256" key="1">
    <source>
        <dbReference type="RuleBase" id="RU365079"/>
    </source>
</evidence>
<dbReference type="Gene3D" id="3.40.50.720">
    <property type="entry name" value="NAD(P)-binding Rossmann-like Domain"/>
    <property type="match status" value="1"/>
</dbReference>
<gene>
    <name evidence="3" type="ORF">ZEAMMB73_Zm00001d010576</name>
</gene>
<comment type="similarity">
    <text evidence="1">Belongs to the TIM50 family.</text>
</comment>
<keyword evidence="1" id="KW-0653">Protein transport</keyword>
<dbReference type="EMBL" id="CM000784">
    <property type="protein sequence ID" value="AQK94393.1"/>
    <property type="molecule type" value="Genomic_DNA"/>
</dbReference>
<dbReference type="Gene3D" id="3.40.50.1000">
    <property type="entry name" value="HAD superfamily/HAD-like"/>
    <property type="match status" value="1"/>
</dbReference>
<dbReference type="SMART" id="SM00577">
    <property type="entry name" value="CPDc"/>
    <property type="match status" value="1"/>
</dbReference>
<sequence length="264" mass="29108">MATAALCVTDAGDFIGSWIVKILLARGYAVRAPPATQIARGGRGQDMEDLSGQREVDLGGRRLRVACVGGGAREADPSMRSGARVVLDLDETLVCAYESSSLPSTMRTHAVEAGLHRFDMECVLSEKASKLQCFAFALSIAVFIYVNHKSGFTDASVNPHILCWEYREHVKDLSCLSKDFQRIVLVDNNPYSFLLQPLNGIPCVTFSAGQPVDDQVKTGYLMGTMFPLLKHLALQKDVRPALYEAFHMPEWFQRQGIPQIEQAV</sequence>
<dbReference type="GO" id="GO:0005744">
    <property type="term" value="C:TIM23 mitochondrial import inner membrane translocase complex"/>
    <property type="evidence" value="ECO:0007669"/>
    <property type="project" value="UniProtKB-UniRule"/>
</dbReference>
<dbReference type="AlphaFoldDB" id="A0A1D6FS56"/>
<dbReference type="Pfam" id="PF03031">
    <property type="entry name" value="NIF"/>
    <property type="match status" value="1"/>
</dbReference>
<keyword evidence="1" id="KW-0813">Transport</keyword>
<dbReference type="GO" id="GO:0015031">
    <property type="term" value="P:protein transport"/>
    <property type="evidence" value="ECO:0007669"/>
    <property type="project" value="UniProtKB-KW"/>
</dbReference>